<dbReference type="AlphaFoldDB" id="A0A081RLI1"/>
<dbReference type="Proteomes" id="UP000028059">
    <property type="component" value="Unassembled WGS sequence"/>
</dbReference>
<name>A0A081RLI1_9ARCH</name>
<protein>
    <submittedName>
        <fullName evidence="1">MCM family protein</fullName>
    </submittedName>
</protein>
<sequence>MSSAQTSTFTDSALSDKVKEFLTRFKDGNGEYKYVQAIDE</sequence>
<feature type="non-terminal residue" evidence="1">
    <location>
        <position position="40"/>
    </location>
</feature>
<reference evidence="1 2" key="1">
    <citation type="submission" date="2014-06" db="EMBL/GenBank/DDBJ databases">
        <authorList>
            <person name="Ngugi D.K."/>
            <person name="Blom J."/>
            <person name="Alam I."/>
            <person name="Rashid M."/>
            <person name="Ba Alawi W."/>
            <person name="Zhang G."/>
            <person name="Hikmawan T."/>
            <person name="Guan Y."/>
            <person name="Antunes A."/>
            <person name="Siam R."/>
            <person name="ElDorry H."/>
            <person name="Bajic V."/>
            <person name="Stingl U."/>
        </authorList>
    </citation>
    <scope>NUCLEOTIDE SEQUENCE [LARGE SCALE GENOMIC DNA]</scope>
    <source>
        <strain evidence="1">SCGC AAA799-N04</strain>
    </source>
</reference>
<proteinExistence type="predicted"/>
<comment type="caution">
    <text evidence="1">The sequence shown here is derived from an EMBL/GenBank/DDBJ whole genome shotgun (WGS) entry which is preliminary data.</text>
</comment>
<gene>
    <name evidence="1" type="ORF">AAA799N04_01542</name>
</gene>
<accession>A0A081RLI1</accession>
<dbReference type="EMBL" id="JOKN01000036">
    <property type="protein sequence ID" value="KEQ56054.1"/>
    <property type="molecule type" value="Genomic_DNA"/>
</dbReference>
<keyword evidence="2" id="KW-1185">Reference proteome</keyword>
<organism evidence="1 2">
    <name type="scientific">Marine Group I thaumarchaeote SCGC AAA799-N04</name>
    <dbReference type="NCBI Taxonomy" id="1502293"/>
    <lineage>
        <taxon>Archaea</taxon>
        <taxon>Nitrososphaerota</taxon>
        <taxon>Marine Group I</taxon>
    </lineage>
</organism>
<evidence type="ECO:0000313" key="2">
    <source>
        <dbReference type="Proteomes" id="UP000028059"/>
    </source>
</evidence>
<evidence type="ECO:0000313" key="1">
    <source>
        <dbReference type="EMBL" id="KEQ56054.1"/>
    </source>
</evidence>